<proteinExistence type="inferred from homology"/>
<evidence type="ECO:0000256" key="8">
    <source>
        <dbReference type="ARBA" id="ARBA00023163"/>
    </source>
</evidence>
<dbReference type="GO" id="GO:0000981">
    <property type="term" value="F:DNA-binding transcription factor activity, RNA polymerase II-specific"/>
    <property type="evidence" value="ECO:0007669"/>
    <property type="project" value="TreeGrafter"/>
</dbReference>
<dbReference type="GO" id="GO:0000977">
    <property type="term" value="F:RNA polymerase II transcription regulatory region sequence-specific DNA binding"/>
    <property type="evidence" value="ECO:0007669"/>
    <property type="project" value="TreeGrafter"/>
</dbReference>
<dbReference type="GO" id="GO:0008270">
    <property type="term" value="F:zinc ion binding"/>
    <property type="evidence" value="ECO:0007669"/>
    <property type="project" value="UniProtKB-KW"/>
</dbReference>
<dbReference type="Proteomes" id="UP000717585">
    <property type="component" value="Unassembled WGS sequence"/>
</dbReference>
<dbReference type="InterPro" id="IPR034078">
    <property type="entry name" value="NFX1_fam"/>
</dbReference>
<evidence type="ECO:0000256" key="11">
    <source>
        <dbReference type="SAM" id="MobiDB-lite"/>
    </source>
</evidence>
<reference evidence="13" key="1">
    <citation type="submission" date="2021-05" db="EMBL/GenBank/DDBJ databases">
        <title>A free-living protist that lacks canonical eukaryotic 1 DNA replication and segregation systems.</title>
        <authorList>
            <person name="Salas-Leiva D.E."/>
            <person name="Tromer E.C."/>
            <person name="Curtis B.A."/>
            <person name="Jerlstrom-Hultqvist J."/>
            <person name="Kolisko M."/>
            <person name="Yi Z."/>
            <person name="Salas-Leiva J.S."/>
            <person name="Gallot-Lavallee L."/>
            <person name="Kops G.J.P.L."/>
            <person name="Archibald J.M."/>
            <person name="Simpson A.G.B."/>
            <person name="Roger A.J."/>
        </authorList>
    </citation>
    <scope>NUCLEOTIDE SEQUENCE</scope>
    <source>
        <strain evidence="13">BICM</strain>
    </source>
</reference>
<evidence type="ECO:0000256" key="1">
    <source>
        <dbReference type="ARBA" id="ARBA00004123"/>
    </source>
</evidence>
<feature type="domain" description="RING-type" evidence="12">
    <location>
        <begin position="94"/>
        <end position="143"/>
    </location>
</feature>
<keyword evidence="5 10" id="KW-0863">Zinc-finger</keyword>
<dbReference type="SUPFAM" id="SSF57850">
    <property type="entry name" value="RING/U-box"/>
    <property type="match status" value="1"/>
</dbReference>
<dbReference type="InterPro" id="IPR000967">
    <property type="entry name" value="Znf_NFX1"/>
</dbReference>
<dbReference type="AlphaFoldDB" id="A0A8J6B7Z9"/>
<dbReference type="Pfam" id="PF01422">
    <property type="entry name" value="zf-NF-X1"/>
    <property type="match status" value="8"/>
</dbReference>
<dbReference type="PANTHER" id="PTHR12360">
    <property type="entry name" value="NUCLEAR TRANSCRIPTION FACTOR, X-BOX BINDING 1 NFX1"/>
    <property type="match status" value="1"/>
</dbReference>
<evidence type="ECO:0000259" key="12">
    <source>
        <dbReference type="PROSITE" id="PS50089"/>
    </source>
</evidence>
<evidence type="ECO:0000256" key="9">
    <source>
        <dbReference type="ARBA" id="ARBA00023242"/>
    </source>
</evidence>
<dbReference type="OrthoDB" id="6512771at2759"/>
<name>A0A8J6B7Z9_9EUKA</name>
<evidence type="ECO:0000256" key="3">
    <source>
        <dbReference type="ARBA" id="ARBA00022723"/>
    </source>
</evidence>
<feature type="compositionally biased region" description="Basic residues" evidence="11">
    <location>
        <begin position="12"/>
        <end position="28"/>
    </location>
</feature>
<evidence type="ECO:0000256" key="7">
    <source>
        <dbReference type="ARBA" id="ARBA00023015"/>
    </source>
</evidence>
<comment type="similarity">
    <text evidence="2">Belongs to the NFX1 family.</text>
</comment>
<dbReference type="GO" id="GO:0005634">
    <property type="term" value="C:nucleus"/>
    <property type="evidence" value="ECO:0007669"/>
    <property type="project" value="UniProtKB-SubCell"/>
</dbReference>
<dbReference type="CDD" id="cd06008">
    <property type="entry name" value="NF-X1-zinc-finger"/>
    <property type="match status" value="5"/>
</dbReference>
<evidence type="ECO:0000256" key="6">
    <source>
        <dbReference type="ARBA" id="ARBA00022833"/>
    </source>
</evidence>
<dbReference type="InterPro" id="IPR001841">
    <property type="entry name" value="Znf_RING"/>
</dbReference>
<protein>
    <submittedName>
        <fullName evidence="13">NF-X1 type zinc finger</fullName>
    </submittedName>
</protein>
<dbReference type="SMART" id="SM00438">
    <property type="entry name" value="ZnF_NFX"/>
    <property type="match status" value="7"/>
</dbReference>
<keyword evidence="4" id="KW-0677">Repeat</keyword>
<keyword evidence="3" id="KW-0479">Metal-binding</keyword>
<gene>
    <name evidence="13" type="ORF">J8273_6808</name>
</gene>
<evidence type="ECO:0000313" key="14">
    <source>
        <dbReference type="Proteomes" id="UP000717585"/>
    </source>
</evidence>
<dbReference type="PANTHER" id="PTHR12360:SF12">
    <property type="entry name" value="TRANSCRIPTIONAL REPRESSOR NF-X1"/>
    <property type="match status" value="1"/>
</dbReference>
<keyword evidence="7" id="KW-0805">Transcription regulation</keyword>
<evidence type="ECO:0000256" key="5">
    <source>
        <dbReference type="ARBA" id="ARBA00022771"/>
    </source>
</evidence>
<keyword evidence="14" id="KW-1185">Reference proteome</keyword>
<sequence length="807" mass="84724">MAAATSSESAPAKKKGRRPRWNRGKKKSQKDSSAETEQPATEKQADKPAKSRKPAPRQSKPHTVGPLLQCPPPPQGADRRDVLAYKLATETLDCPICLKPVRARSQVSACRGCHEVFHLACLKKWAAVRQLDGGKSFACPCCNLVQHTEKAYRCFCGKETNPVTPAGATPHTCGALCGKTRPHCPHPCPLPCHPGSCPECGALGPTVVCFCGKSTHATRCGSDPRAGWSCGDVCGRPLACGHHTCTLPCHDGPCPECPQTSRTSCHCGAVSRDLPCGSAAFSCGQSCPHGQPCPMVCHEGLCPTLALPGQVVPRTVPADLSCGHAGHAVALSSGAVEFPPIPLPCTADTTVSCRCGRTTVTVPCRDLGTSPLALVAQALTGPVTVGQLPQEALTVIRGITPQDRRPTRIEHLMFVLSGGLPTIGLDQSAGEYAIGRHSDAWPTCTRRCDALLACGVHRCTRVCCDGADHACHRSCAKPLSCGKHRCPLPCHTGACPPCSEVVSTQTWTCACGRTHVPPPIRCGDVMPQCPHPCPRRRECGHPVDHGCHEGQCPPCTARVPRVCAGGHTKVWAACGSPCPKPVSCGASCNRPLPCGHRCHAKCHDGVCPPCTDPCGKRLPCGHACSQPCGHGGECGPCEAVELARCACGLQQLRVPCSPEPPACTPACVPLRRARLAPLAGRNLTMPGVELSAIPTEPGDRPAPATLDLAHTAFVLHLPCADGPARLATVPDVVGASTVAATITAVEFEAGVPDTVCGLPFFVLNSWSDGLQFLEPTDSGEDDDEDDFGLFRPPTEAIEWDAVIAAWE</sequence>
<feature type="region of interest" description="Disordered" evidence="11">
    <location>
        <begin position="1"/>
        <end position="75"/>
    </location>
</feature>
<dbReference type="PROSITE" id="PS50089">
    <property type="entry name" value="ZF_RING_2"/>
    <property type="match status" value="1"/>
</dbReference>
<evidence type="ECO:0000313" key="13">
    <source>
        <dbReference type="EMBL" id="KAG9391917.1"/>
    </source>
</evidence>
<evidence type="ECO:0000256" key="2">
    <source>
        <dbReference type="ARBA" id="ARBA00007269"/>
    </source>
</evidence>
<keyword evidence="9" id="KW-0539">Nucleus</keyword>
<dbReference type="EMBL" id="JAHDYR010000044">
    <property type="protein sequence ID" value="KAG9391917.1"/>
    <property type="molecule type" value="Genomic_DNA"/>
</dbReference>
<comment type="subcellular location">
    <subcellularLocation>
        <location evidence="1">Nucleus</location>
    </subcellularLocation>
</comment>
<organism evidence="13 14">
    <name type="scientific">Carpediemonas membranifera</name>
    <dbReference type="NCBI Taxonomy" id="201153"/>
    <lineage>
        <taxon>Eukaryota</taxon>
        <taxon>Metamonada</taxon>
        <taxon>Carpediemonas-like organisms</taxon>
        <taxon>Carpediemonas</taxon>
    </lineage>
</organism>
<comment type="caution">
    <text evidence="13">The sequence shown here is derived from an EMBL/GenBank/DDBJ whole genome shotgun (WGS) entry which is preliminary data.</text>
</comment>
<evidence type="ECO:0000256" key="10">
    <source>
        <dbReference type="PROSITE-ProRule" id="PRU00175"/>
    </source>
</evidence>
<keyword evidence="8" id="KW-0804">Transcription</keyword>
<keyword evidence="6" id="KW-0862">Zinc</keyword>
<accession>A0A8J6B7Z9</accession>
<evidence type="ECO:0000256" key="4">
    <source>
        <dbReference type="ARBA" id="ARBA00022737"/>
    </source>
</evidence>